<comment type="caution">
    <text evidence="1">The sequence shown here is derived from an EMBL/GenBank/DDBJ whole genome shotgun (WGS) entry which is preliminary data.</text>
</comment>
<proteinExistence type="predicted"/>
<reference evidence="1" key="1">
    <citation type="submission" date="2022-08" db="EMBL/GenBank/DDBJ databases">
        <title>Genome Sequence of Lecanicillium fungicola.</title>
        <authorList>
            <person name="Buettner E."/>
        </authorList>
    </citation>
    <scope>NUCLEOTIDE SEQUENCE</scope>
    <source>
        <strain evidence="1">Babe33</strain>
    </source>
</reference>
<evidence type="ECO:0000313" key="2">
    <source>
        <dbReference type="Proteomes" id="UP001143910"/>
    </source>
</evidence>
<dbReference type="Proteomes" id="UP001143910">
    <property type="component" value="Unassembled WGS sequence"/>
</dbReference>
<gene>
    <name evidence="1" type="ORF">NQ176_g7720</name>
</gene>
<evidence type="ECO:0000313" key="1">
    <source>
        <dbReference type="EMBL" id="KAJ2971377.1"/>
    </source>
</evidence>
<dbReference type="EMBL" id="JANJQO010001354">
    <property type="protein sequence ID" value="KAJ2971377.1"/>
    <property type="molecule type" value="Genomic_DNA"/>
</dbReference>
<protein>
    <submittedName>
        <fullName evidence="1">Uncharacterized protein</fullName>
    </submittedName>
</protein>
<sequence length="165" mass="17944">MTRFRPCIDLHAGQVKQIVGGTLDSDNMGKLQTNFVSEKPAAHYAKLYKDNGLEGAHVIMLGPGNDEAAKQAIGAWPNGLQVGGGITDKNAAEWIEAGAEKVIVTSFLFPGGQFSQLRLDSILKVLGGDKEKLVIDLSCRRRGKGKWFVAMNKWQTITDMEVNEG</sequence>
<organism evidence="1 2">
    <name type="scientific">Zarea fungicola</name>
    <dbReference type="NCBI Taxonomy" id="93591"/>
    <lineage>
        <taxon>Eukaryota</taxon>
        <taxon>Fungi</taxon>
        <taxon>Dikarya</taxon>
        <taxon>Ascomycota</taxon>
        <taxon>Pezizomycotina</taxon>
        <taxon>Sordariomycetes</taxon>
        <taxon>Hypocreomycetidae</taxon>
        <taxon>Hypocreales</taxon>
        <taxon>Cordycipitaceae</taxon>
        <taxon>Zarea</taxon>
    </lineage>
</organism>
<accession>A0ACC1MWI1</accession>
<name>A0ACC1MWI1_9HYPO</name>
<keyword evidence="2" id="KW-1185">Reference proteome</keyword>